<dbReference type="PATRIC" id="fig|81857.3.peg.1331"/>
<dbReference type="InterPro" id="IPR017853">
    <property type="entry name" value="GH"/>
</dbReference>
<dbReference type="PANTHER" id="PTHR34135:SF2">
    <property type="entry name" value="LYSOZYME"/>
    <property type="match status" value="1"/>
</dbReference>
<protein>
    <submittedName>
        <fullName evidence="5">Glycosyl hydrolases 25 family protein</fullName>
    </submittedName>
</protein>
<dbReference type="RefSeq" id="WP_057769290.1">
    <property type="nucleotide sequence ID" value="NZ_JQAT01000003.1"/>
</dbReference>
<dbReference type="Proteomes" id="UP000051751">
    <property type="component" value="Unassembled WGS sequence"/>
</dbReference>
<dbReference type="GO" id="GO:0003796">
    <property type="term" value="F:lysozyme activity"/>
    <property type="evidence" value="ECO:0007669"/>
    <property type="project" value="InterPro"/>
</dbReference>
<evidence type="ECO:0000256" key="4">
    <source>
        <dbReference type="SAM" id="Phobius"/>
    </source>
</evidence>
<keyword evidence="4" id="KW-0812">Transmembrane</keyword>
<dbReference type="Gene3D" id="3.20.20.80">
    <property type="entry name" value="Glycosidases"/>
    <property type="match status" value="1"/>
</dbReference>
<dbReference type="GO" id="GO:0016052">
    <property type="term" value="P:carbohydrate catabolic process"/>
    <property type="evidence" value="ECO:0007669"/>
    <property type="project" value="TreeGrafter"/>
</dbReference>
<dbReference type="OrthoDB" id="2151413at2"/>
<evidence type="ECO:0000256" key="1">
    <source>
        <dbReference type="ARBA" id="ARBA00010646"/>
    </source>
</evidence>
<dbReference type="Proteomes" id="UP000051645">
    <property type="component" value="Unassembled WGS sequence"/>
</dbReference>
<comment type="similarity">
    <text evidence="1">Belongs to the glycosyl hydrolase 25 family.</text>
</comment>
<proteinExistence type="inferred from homology"/>
<dbReference type="PANTHER" id="PTHR34135">
    <property type="entry name" value="LYSOZYME"/>
    <property type="match status" value="1"/>
</dbReference>
<evidence type="ECO:0000313" key="8">
    <source>
        <dbReference type="Proteomes" id="UP000051751"/>
    </source>
</evidence>
<dbReference type="PROSITE" id="PS51904">
    <property type="entry name" value="GLYCOSYL_HYDROL_F25_2"/>
    <property type="match status" value="1"/>
</dbReference>
<gene>
    <name evidence="5" type="ORF">IV38_GL001320</name>
    <name evidence="6" type="ORF">IV40_GL001107</name>
</gene>
<dbReference type="InterPro" id="IPR002053">
    <property type="entry name" value="Glyco_hydro_25"/>
</dbReference>
<dbReference type="InterPro" id="IPR018077">
    <property type="entry name" value="Glyco_hydro_fam25_subgr"/>
</dbReference>
<evidence type="ECO:0000313" key="6">
    <source>
        <dbReference type="EMBL" id="KRN31824.1"/>
    </source>
</evidence>
<dbReference type="GO" id="GO:0016998">
    <property type="term" value="P:cell wall macromolecule catabolic process"/>
    <property type="evidence" value="ECO:0007669"/>
    <property type="project" value="InterPro"/>
</dbReference>
<dbReference type="EMBL" id="JQAZ01000003">
    <property type="protein sequence ID" value="KRN31824.1"/>
    <property type="molecule type" value="Genomic_DNA"/>
</dbReference>
<dbReference type="AlphaFoldDB" id="A0A0R2FI54"/>
<organism evidence="5 8">
    <name type="scientific">Lactobacillus selangorensis</name>
    <dbReference type="NCBI Taxonomy" id="81857"/>
    <lineage>
        <taxon>Bacteria</taxon>
        <taxon>Bacillati</taxon>
        <taxon>Bacillota</taxon>
        <taxon>Bacilli</taxon>
        <taxon>Lactobacillales</taxon>
        <taxon>Lactobacillaceae</taxon>
        <taxon>Lactobacillus</taxon>
    </lineage>
</organism>
<name>A0A0R2FI54_9LACO</name>
<dbReference type="EMBL" id="JQAT01000003">
    <property type="protein sequence ID" value="KRN28322.1"/>
    <property type="molecule type" value="Genomic_DNA"/>
</dbReference>
<evidence type="ECO:0000313" key="7">
    <source>
        <dbReference type="Proteomes" id="UP000051645"/>
    </source>
</evidence>
<keyword evidence="4" id="KW-1133">Transmembrane helix</keyword>
<sequence length="246" mass="28042">MGRHSRPHQFRFPWKTVSVLVVVGLLITLGVWFFGRQESRPSKAHYPELGLSLTQADGYQDFQQLQQEGVKFVYLKASQGSDYTDDNFAGNYDRAVGTNMYVGVYHYFSFDTSAAKQAQNFEAAVGEQVGNLPLMVHLEYYGPYRNEPPKTKAARARLKKFIELITAYYGKAIIIQGAPDILHQLVPSSWKNQEWVIQTSKPKKTEKIAFWQYSPTARIPKSSIDQRFALSVFNGSAAQWEAFVRK</sequence>
<accession>A0A0R2FI54</accession>
<evidence type="ECO:0000313" key="5">
    <source>
        <dbReference type="EMBL" id="KRN28322.1"/>
    </source>
</evidence>
<keyword evidence="2 5" id="KW-0378">Hydrolase</keyword>
<keyword evidence="4" id="KW-0472">Membrane</keyword>
<dbReference type="SMART" id="SM00641">
    <property type="entry name" value="Glyco_25"/>
    <property type="match status" value="1"/>
</dbReference>
<reference evidence="7 8" key="1">
    <citation type="journal article" date="2015" name="Genome Announc.">
        <title>Expanding the biotechnology potential of lactobacilli through comparative genomics of 213 strains and associated genera.</title>
        <authorList>
            <person name="Sun Z."/>
            <person name="Harris H.M."/>
            <person name="McCann A."/>
            <person name="Guo C."/>
            <person name="Argimon S."/>
            <person name="Zhang W."/>
            <person name="Yang X."/>
            <person name="Jeffery I.B."/>
            <person name="Cooney J.C."/>
            <person name="Kagawa T.F."/>
            <person name="Liu W."/>
            <person name="Song Y."/>
            <person name="Salvetti E."/>
            <person name="Wrobel A."/>
            <person name="Rasinkangas P."/>
            <person name="Parkhill J."/>
            <person name="Rea M.C."/>
            <person name="O'Sullivan O."/>
            <person name="Ritari J."/>
            <person name="Douillard F.P."/>
            <person name="Paul Ross R."/>
            <person name="Yang R."/>
            <person name="Briner A.E."/>
            <person name="Felis G.E."/>
            <person name="de Vos W.M."/>
            <person name="Barrangou R."/>
            <person name="Klaenhammer T.R."/>
            <person name="Caufield P.W."/>
            <person name="Cui Y."/>
            <person name="Zhang H."/>
            <person name="O'Toole P.W."/>
        </authorList>
    </citation>
    <scope>NUCLEOTIDE SEQUENCE [LARGE SCALE GENOMIC DNA]</scope>
    <source>
        <strain evidence="5 8">ATCC BAA-66</strain>
        <strain evidence="6 7">DSM 13344</strain>
    </source>
</reference>
<comment type="caution">
    <text evidence="5">The sequence shown here is derived from an EMBL/GenBank/DDBJ whole genome shotgun (WGS) entry which is preliminary data.</text>
</comment>
<dbReference type="STRING" id="81857.IV38_GL001320"/>
<keyword evidence="3" id="KW-0326">Glycosidase</keyword>
<dbReference type="Pfam" id="PF01183">
    <property type="entry name" value="Glyco_hydro_25"/>
    <property type="match status" value="1"/>
</dbReference>
<dbReference type="SUPFAM" id="SSF51445">
    <property type="entry name" value="(Trans)glycosidases"/>
    <property type="match status" value="1"/>
</dbReference>
<keyword evidence="7" id="KW-1185">Reference proteome</keyword>
<evidence type="ECO:0000256" key="2">
    <source>
        <dbReference type="ARBA" id="ARBA00022801"/>
    </source>
</evidence>
<evidence type="ECO:0000256" key="3">
    <source>
        <dbReference type="ARBA" id="ARBA00023295"/>
    </source>
</evidence>
<dbReference type="GO" id="GO:0009253">
    <property type="term" value="P:peptidoglycan catabolic process"/>
    <property type="evidence" value="ECO:0007669"/>
    <property type="project" value="InterPro"/>
</dbReference>
<feature type="transmembrane region" description="Helical" evidence="4">
    <location>
        <begin position="12"/>
        <end position="34"/>
    </location>
</feature>